<dbReference type="OrthoDB" id="9796655at2"/>
<dbReference type="InterPro" id="IPR039420">
    <property type="entry name" value="WalR-like"/>
</dbReference>
<keyword evidence="1 5" id="KW-0238">DNA-binding</keyword>
<dbReference type="GO" id="GO:0003677">
    <property type="term" value="F:DNA binding"/>
    <property type="evidence" value="ECO:0007669"/>
    <property type="project" value="UniProtKB-KW"/>
</dbReference>
<reference evidence="5 6" key="1">
    <citation type="submission" date="2016-06" db="EMBL/GenBank/DDBJ databases">
        <title>Genome sequence of endosymbiont of Candidatus Endolucinida thiodiazotropha.</title>
        <authorList>
            <person name="Poehlein A."/>
            <person name="Koenig S."/>
            <person name="Heiden S.E."/>
            <person name="Thuermer A."/>
            <person name="Voget S."/>
            <person name="Daniel R."/>
            <person name="Markert S."/>
            <person name="Gros O."/>
            <person name="Schweder T."/>
        </authorList>
    </citation>
    <scope>NUCLEOTIDE SEQUENCE [LARGE SCALE GENOMIC DNA]</scope>
    <source>
        <strain evidence="5 6">COS</strain>
    </source>
</reference>
<dbReference type="Pfam" id="PF00196">
    <property type="entry name" value="GerE"/>
    <property type="match status" value="1"/>
</dbReference>
<dbReference type="PROSITE" id="PS50110">
    <property type="entry name" value="RESPONSE_REGULATORY"/>
    <property type="match status" value="1"/>
</dbReference>
<protein>
    <submittedName>
        <fullName evidence="5">DNA-binding response regulator</fullName>
    </submittedName>
</protein>
<dbReference type="CDD" id="cd06170">
    <property type="entry name" value="LuxR_C_like"/>
    <property type="match status" value="1"/>
</dbReference>
<feature type="domain" description="HTH luxR-type" evidence="3">
    <location>
        <begin position="150"/>
        <end position="215"/>
    </location>
</feature>
<dbReference type="PANTHER" id="PTHR43214:SF38">
    <property type="entry name" value="NITRATE_NITRITE RESPONSE REGULATOR PROTEIN NARL"/>
    <property type="match status" value="1"/>
</dbReference>
<evidence type="ECO:0000313" key="5">
    <source>
        <dbReference type="EMBL" id="ODJ87281.1"/>
    </source>
</evidence>
<dbReference type="GO" id="GO:0000160">
    <property type="term" value="P:phosphorelay signal transduction system"/>
    <property type="evidence" value="ECO:0007669"/>
    <property type="project" value="InterPro"/>
</dbReference>
<proteinExistence type="predicted"/>
<dbReference type="PROSITE" id="PS00622">
    <property type="entry name" value="HTH_LUXR_1"/>
    <property type="match status" value="1"/>
</dbReference>
<dbReference type="AlphaFoldDB" id="A0A7Z1AEV7"/>
<dbReference type="SMART" id="SM00421">
    <property type="entry name" value="HTH_LUXR"/>
    <property type="match status" value="1"/>
</dbReference>
<dbReference type="RefSeq" id="WP_069125388.1">
    <property type="nucleotide sequence ID" value="NZ_MARB01000013.1"/>
</dbReference>
<dbReference type="InterPro" id="IPR016032">
    <property type="entry name" value="Sig_transdc_resp-reg_C-effctor"/>
</dbReference>
<evidence type="ECO:0000313" key="6">
    <source>
        <dbReference type="Proteomes" id="UP000094769"/>
    </source>
</evidence>
<dbReference type="InterPro" id="IPR011006">
    <property type="entry name" value="CheY-like_superfamily"/>
</dbReference>
<evidence type="ECO:0000259" key="3">
    <source>
        <dbReference type="PROSITE" id="PS50043"/>
    </source>
</evidence>
<keyword evidence="2" id="KW-0597">Phosphoprotein</keyword>
<dbReference type="NCBIfam" id="NF007935">
    <property type="entry name" value="PRK10651.1"/>
    <property type="match status" value="1"/>
</dbReference>
<dbReference type="Pfam" id="PF00072">
    <property type="entry name" value="Response_reg"/>
    <property type="match status" value="1"/>
</dbReference>
<organism evidence="5 6">
    <name type="scientific">Candidatus Thiodiazotropha endolucinida</name>
    <dbReference type="NCBI Taxonomy" id="1655433"/>
    <lineage>
        <taxon>Bacteria</taxon>
        <taxon>Pseudomonadati</taxon>
        <taxon>Pseudomonadota</taxon>
        <taxon>Gammaproteobacteria</taxon>
        <taxon>Chromatiales</taxon>
        <taxon>Sedimenticolaceae</taxon>
        <taxon>Candidatus Thiodiazotropha</taxon>
    </lineage>
</organism>
<gene>
    <name evidence="5" type="ORF">CODIS_25330</name>
</gene>
<comment type="caution">
    <text evidence="5">The sequence shown here is derived from an EMBL/GenBank/DDBJ whole genome shotgun (WGS) entry which is preliminary data.</text>
</comment>
<dbReference type="SMART" id="SM00448">
    <property type="entry name" value="REC"/>
    <property type="match status" value="1"/>
</dbReference>
<feature type="modified residue" description="4-aspartylphosphate" evidence="2">
    <location>
        <position position="59"/>
    </location>
</feature>
<evidence type="ECO:0000259" key="4">
    <source>
        <dbReference type="PROSITE" id="PS50110"/>
    </source>
</evidence>
<dbReference type="SUPFAM" id="SSF52172">
    <property type="entry name" value="CheY-like"/>
    <property type="match status" value="1"/>
</dbReference>
<name>A0A7Z1AEV7_9GAMM</name>
<sequence length="220" mass="24357">MAEQQTYTVLTIDDHPLFRKGVSDLIDMDDTLELVGEAANGPDGLVVAKQFNPDLILLDINMKGMNGLETLKAIREQEIDSRVLMLTVSDNEEDVLTALRLGADGYLLKDMEPEDILKSIRKAVEGSLVISDHLTQLLAKALREDDKLKVKDPITSLTAREKEILQCIAQGQSNKQIANVLNISEGTVKVHVKHLLKKLNRHSRTEAAVWALKEGITAGR</sequence>
<dbReference type="GO" id="GO:0006355">
    <property type="term" value="P:regulation of DNA-templated transcription"/>
    <property type="evidence" value="ECO:0007669"/>
    <property type="project" value="InterPro"/>
</dbReference>
<evidence type="ECO:0000256" key="2">
    <source>
        <dbReference type="PROSITE-ProRule" id="PRU00169"/>
    </source>
</evidence>
<accession>A0A7Z1AEV7</accession>
<keyword evidence="6" id="KW-1185">Reference proteome</keyword>
<dbReference type="Proteomes" id="UP000094769">
    <property type="component" value="Unassembled WGS sequence"/>
</dbReference>
<dbReference type="PRINTS" id="PR00038">
    <property type="entry name" value="HTHLUXR"/>
</dbReference>
<dbReference type="EMBL" id="MARB01000013">
    <property type="protein sequence ID" value="ODJ87281.1"/>
    <property type="molecule type" value="Genomic_DNA"/>
</dbReference>
<dbReference type="PROSITE" id="PS50043">
    <property type="entry name" value="HTH_LUXR_2"/>
    <property type="match status" value="1"/>
</dbReference>
<dbReference type="Gene3D" id="3.40.50.2300">
    <property type="match status" value="1"/>
</dbReference>
<evidence type="ECO:0000256" key="1">
    <source>
        <dbReference type="ARBA" id="ARBA00023125"/>
    </source>
</evidence>
<dbReference type="InterPro" id="IPR000792">
    <property type="entry name" value="Tscrpt_reg_LuxR_C"/>
</dbReference>
<dbReference type="InterPro" id="IPR001789">
    <property type="entry name" value="Sig_transdc_resp-reg_receiver"/>
</dbReference>
<dbReference type="SUPFAM" id="SSF46894">
    <property type="entry name" value="C-terminal effector domain of the bipartite response regulators"/>
    <property type="match status" value="1"/>
</dbReference>
<feature type="domain" description="Response regulatory" evidence="4">
    <location>
        <begin position="8"/>
        <end position="124"/>
    </location>
</feature>
<dbReference type="PANTHER" id="PTHR43214">
    <property type="entry name" value="TWO-COMPONENT RESPONSE REGULATOR"/>
    <property type="match status" value="1"/>
</dbReference>